<evidence type="ECO:0000313" key="3">
    <source>
        <dbReference type="Proteomes" id="UP000284095"/>
    </source>
</evidence>
<organism evidence="2 3">
    <name type="scientific">Dorea longicatena</name>
    <dbReference type="NCBI Taxonomy" id="88431"/>
    <lineage>
        <taxon>Bacteria</taxon>
        <taxon>Bacillati</taxon>
        <taxon>Bacillota</taxon>
        <taxon>Clostridia</taxon>
        <taxon>Lachnospirales</taxon>
        <taxon>Lachnospiraceae</taxon>
        <taxon>Dorea</taxon>
    </lineage>
</organism>
<dbReference type="AlphaFoldDB" id="A0A414SZK7"/>
<accession>A0A414SZK7</accession>
<keyword evidence="3" id="KW-1185">Reference proteome</keyword>
<dbReference type="EMBL" id="QRIC01000006">
    <property type="protein sequence ID" value="RHG27358.1"/>
    <property type="molecule type" value="Genomic_DNA"/>
</dbReference>
<gene>
    <name evidence="2" type="ORF">DW265_04340</name>
</gene>
<evidence type="ECO:0000313" key="2">
    <source>
        <dbReference type="EMBL" id="RHG27358.1"/>
    </source>
</evidence>
<protein>
    <submittedName>
        <fullName evidence="2">Uncharacterized protein</fullName>
    </submittedName>
</protein>
<sequence>MVVKKKVTIAFVIIGILAISTMIIFSTYKSSEAYRKAKAKTQWECSVVCAEKSTPDSYVITYSDAKILSNTGVLTVQNRNDFDITVHLLCEGKQELVSDSIPAGGCYSFQNVTDKEYTVGIHAEVDENTDIKAFVYDGKDTEPYTR</sequence>
<evidence type="ECO:0000256" key="1">
    <source>
        <dbReference type="SAM" id="Phobius"/>
    </source>
</evidence>
<keyword evidence="1" id="KW-1133">Transmembrane helix</keyword>
<comment type="caution">
    <text evidence="2">The sequence shown here is derived from an EMBL/GenBank/DDBJ whole genome shotgun (WGS) entry which is preliminary data.</text>
</comment>
<keyword evidence="1" id="KW-0812">Transmembrane</keyword>
<keyword evidence="1" id="KW-0472">Membrane</keyword>
<dbReference type="OrthoDB" id="2086196at2"/>
<dbReference type="RefSeq" id="WP_005423550.1">
    <property type="nucleotide sequence ID" value="NZ_CABIWY010000004.1"/>
</dbReference>
<reference evidence="2 3" key="1">
    <citation type="submission" date="2018-08" db="EMBL/GenBank/DDBJ databases">
        <title>A genome reference for cultivated species of the human gut microbiota.</title>
        <authorList>
            <person name="Zou Y."/>
            <person name="Xue W."/>
            <person name="Luo G."/>
        </authorList>
    </citation>
    <scope>NUCLEOTIDE SEQUENCE [LARGE SCALE GENOMIC DNA]</scope>
    <source>
        <strain evidence="2 3">AM22-22</strain>
    </source>
</reference>
<name>A0A414SZK7_9FIRM</name>
<feature type="transmembrane region" description="Helical" evidence="1">
    <location>
        <begin position="7"/>
        <end position="28"/>
    </location>
</feature>
<dbReference type="GeneID" id="79805810"/>
<dbReference type="Proteomes" id="UP000284095">
    <property type="component" value="Unassembled WGS sequence"/>
</dbReference>
<proteinExistence type="predicted"/>